<evidence type="ECO:0000313" key="5">
    <source>
        <dbReference type="EMBL" id="CAD7649245.1"/>
    </source>
</evidence>
<keyword evidence="2" id="KW-0539">Nucleus</keyword>
<proteinExistence type="predicted"/>
<feature type="domain" description="RecA family profile 1" evidence="4">
    <location>
        <begin position="84"/>
        <end position="279"/>
    </location>
</feature>
<dbReference type="GO" id="GO:0140664">
    <property type="term" value="F:ATP-dependent DNA damage sensor activity"/>
    <property type="evidence" value="ECO:0007669"/>
    <property type="project" value="InterPro"/>
</dbReference>
<keyword evidence="6" id="KW-1185">Reference proteome</keyword>
<dbReference type="GO" id="GO:0033063">
    <property type="term" value="C:Rad51B-Rad51C-Rad51D-XRCC2 complex"/>
    <property type="evidence" value="ECO:0007669"/>
    <property type="project" value="TreeGrafter"/>
</dbReference>
<dbReference type="PROSITE" id="PS50162">
    <property type="entry name" value="RECA_2"/>
    <property type="match status" value="1"/>
</dbReference>
<evidence type="ECO:0000259" key="4">
    <source>
        <dbReference type="PROSITE" id="PS50162"/>
    </source>
</evidence>
<protein>
    <recommendedName>
        <fullName evidence="4">RecA family profile 1 domain-containing protein</fullName>
    </recommendedName>
</protein>
<dbReference type="GO" id="GO:0007131">
    <property type="term" value="P:reciprocal meiotic recombination"/>
    <property type="evidence" value="ECO:0007669"/>
    <property type="project" value="TreeGrafter"/>
</dbReference>
<comment type="subcellular location">
    <subcellularLocation>
        <location evidence="1">Nucleus</location>
    </subcellularLocation>
</comment>
<dbReference type="GO" id="GO:0000723">
    <property type="term" value="P:telomere maintenance"/>
    <property type="evidence" value="ECO:0007669"/>
    <property type="project" value="TreeGrafter"/>
</dbReference>
<dbReference type="PANTHER" id="PTHR46457">
    <property type="entry name" value="DNA REPAIR PROTEIN RAD51 HOMOLOG 4"/>
    <property type="match status" value="1"/>
</dbReference>
<evidence type="ECO:0000256" key="2">
    <source>
        <dbReference type="ARBA" id="ARBA00023242"/>
    </source>
</evidence>
<feature type="region of interest" description="Disordered" evidence="3">
    <location>
        <begin position="334"/>
        <end position="369"/>
    </location>
</feature>
<evidence type="ECO:0000313" key="6">
    <source>
        <dbReference type="Proteomes" id="UP000728032"/>
    </source>
</evidence>
<dbReference type="Pfam" id="PF06745">
    <property type="entry name" value="ATPase"/>
    <property type="match status" value="1"/>
</dbReference>
<dbReference type="GO" id="GO:0000724">
    <property type="term" value="P:double-strand break repair via homologous recombination"/>
    <property type="evidence" value="ECO:0007669"/>
    <property type="project" value="TreeGrafter"/>
</dbReference>
<dbReference type="Proteomes" id="UP000728032">
    <property type="component" value="Unassembled WGS sequence"/>
</dbReference>
<dbReference type="InterPro" id="IPR048943">
    <property type="entry name" value="RAD51D_N"/>
</dbReference>
<dbReference type="GO" id="GO:0005815">
    <property type="term" value="C:microtubule organizing center"/>
    <property type="evidence" value="ECO:0007669"/>
    <property type="project" value="TreeGrafter"/>
</dbReference>
<organism evidence="5">
    <name type="scientific">Oppiella nova</name>
    <dbReference type="NCBI Taxonomy" id="334625"/>
    <lineage>
        <taxon>Eukaryota</taxon>
        <taxon>Metazoa</taxon>
        <taxon>Ecdysozoa</taxon>
        <taxon>Arthropoda</taxon>
        <taxon>Chelicerata</taxon>
        <taxon>Arachnida</taxon>
        <taxon>Acari</taxon>
        <taxon>Acariformes</taxon>
        <taxon>Sarcoptiformes</taxon>
        <taxon>Oribatida</taxon>
        <taxon>Brachypylina</taxon>
        <taxon>Oppioidea</taxon>
        <taxon>Oppiidae</taxon>
        <taxon>Oppiella</taxon>
    </lineage>
</organism>
<evidence type="ECO:0000256" key="1">
    <source>
        <dbReference type="ARBA" id="ARBA00004123"/>
    </source>
</evidence>
<name>A0A7R9LWL2_9ACAR</name>
<dbReference type="GO" id="GO:0003697">
    <property type="term" value="F:single-stranded DNA binding"/>
    <property type="evidence" value="ECO:0007669"/>
    <property type="project" value="TreeGrafter"/>
</dbReference>
<dbReference type="EMBL" id="CAJPVJ010003535">
    <property type="protein sequence ID" value="CAG2167688.1"/>
    <property type="molecule type" value="Genomic_DNA"/>
</dbReference>
<dbReference type="GO" id="GO:0000400">
    <property type="term" value="F:four-way junction DNA binding"/>
    <property type="evidence" value="ECO:0007669"/>
    <property type="project" value="TreeGrafter"/>
</dbReference>
<gene>
    <name evidence="5" type="ORF">ONB1V03_LOCUS7185</name>
</gene>
<accession>A0A7R9LWL2</accession>
<dbReference type="Gene3D" id="3.40.50.300">
    <property type="entry name" value="P-loop containing nucleotide triphosphate hydrolases"/>
    <property type="match status" value="1"/>
</dbReference>
<dbReference type="InterPro" id="IPR020588">
    <property type="entry name" value="RecA_ATP-bd"/>
</dbReference>
<sequence>MAIVLSQVVNPLLTTRVVNKLKQMKVHSVVDLISCDLSQLQSNCRQKGLNFEKLLEVRNELSARFGAKRVNALNLLTDSVVNTRVHEFSTHIQKVDDVLKSGFRRGRLTQIEGNSGSAKTLFCYNLMTSVAKEYDEKVLYLDTELSFSDQKVVEIFSNRYPETSETEMNDILSKIYVIQVLDIASLQNVIESIDYDLRTNETSVYKDIGLVVLDSVSILLTLEFKKNGFNSLMDERCGRRQRAKTRNSQSFAAITQMAQSLRALASIHSMAVVVTNSQLIALKNTWNNFCDLCLQFECTEVDDNQSVVTIKTIQTYDTSADISQEICLEMADLGVGDDSSDSESNEEKSSPMKSWPESESQSDCETKHS</sequence>
<dbReference type="PANTHER" id="PTHR46457:SF1">
    <property type="entry name" value="DNA REPAIR PROTEIN RAD51 HOMOLOG 4"/>
    <property type="match status" value="1"/>
</dbReference>
<reference evidence="5" key="1">
    <citation type="submission" date="2020-11" db="EMBL/GenBank/DDBJ databases">
        <authorList>
            <person name="Tran Van P."/>
        </authorList>
    </citation>
    <scope>NUCLEOTIDE SEQUENCE</scope>
</reference>
<dbReference type="OrthoDB" id="336321at2759"/>
<dbReference type="Pfam" id="PF21794">
    <property type="entry name" value="RAD51D_N"/>
    <property type="match status" value="1"/>
</dbReference>
<evidence type="ECO:0000256" key="3">
    <source>
        <dbReference type="SAM" id="MobiDB-lite"/>
    </source>
</evidence>
<dbReference type="InterPro" id="IPR051988">
    <property type="entry name" value="HRR_RAD51_Paralog"/>
</dbReference>
<dbReference type="EMBL" id="OC918360">
    <property type="protein sequence ID" value="CAD7649245.1"/>
    <property type="molecule type" value="Genomic_DNA"/>
</dbReference>
<dbReference type="InterPro" id="IPR027417">
    <property type="entry name" value="P-loop_NTPase"/>
</dbReference>
<dbReference type="GO" id="GO:0042148">
    <property type="term" value="P:DNA strand invasion"/>
    <property type="evidence" value="ECO:0007669"/>
    <property type="project" value="TreeGrafter"/>
</dbReference>
<dbReference type="GO" id="GO:0005657">
    <property type="term" value="C:replication fork"/>
    <property type="evidence" value="ECO:0007669"/>
    <property type="project" value="TreeGrafter"/>
</dbReference>
<dbReference type="GO" id="GO:0005524">
    <property type="term" value="F:ATP binding"/>
    <property type="evidence" value="ECO:0007669"/>
    <property type="project" value="InterPro"/>
</dbReference>
<dbReference type="InterPro" id="IPR014774">
    <property type="entry name" value="KaiC-like_dom"/>
</dbReference>
<dbReference type="AlphaFoldDB" id="A0A7R9LWL2"/>
<dbReference type="SUPFAM" id="SSF52540">
    <property type="entry name" value="P-loop containing nucleoside triphosphate hydrolases"/>
    <property type="match status" value="1"/>
</dbReference>